<protein>
    <submittedName>
        <fullName evidence="2">Cytochrome B</fullName>
    </submittedName>
</protein>
<keyword evidence="3" id="KW-1185">Reference proteome</keyword>
<feature type="transmembrane region" description="Helical" evidence="1">
    <location>
        <begin position="12"/>
        <end position="30"/>
    </location>
</feature>
<feature type="transmembrane region" description="Helical" evidence="1">
    <location>
        <begin position="42"/>
        <end position="64"/>
    </location>
</feature>
<keyword evidence="1" id="KW-0472">Membrane</keyword>
<keyword evidence="1" id="KW-1133">Transmembrane helix</keyword>
<comment type="caution">
    <text evidence="2">The sequence shown here is derived from an EMBL/GenBank/DDBJ whole genome shotgun (WGS) entry which is preliminary data.</text>
</comment>
<dbReference type="EMBL" id="JBHUDG010000012">
    <property type="protein sequence ID" value="MFD1629950.1"/>
    <property type="molecule type" value="Genomic_DNA"/>
</dbReference>
<sequence length="139" mass="15815">MYTALLHTHSTLRYVVLVLLLLSIFKALTAGSRVYTEGDKKLNLFTLISSHIQLLVGLVLYFVSPMVDFAQMSNKFIRYWNVEHIAIMIIALVLITVGYSKSKKAKDSHAKHKAIALFYSLGLLLIMVGIFMIKDRNPW</sequence>
<evidence type="ECO:0000256" key="1">
    <source>
        <dbReference type="SAM" id="Phobius"/>
    </source>
</evidence>
<gene>
    <name evidence="2" type="ORF">ACFSAH_08680</name>
</gene>
<evidence type="ECO:0000313" key="3">
    <source>
        <dbReference type="Proteomes" id="UP001597118"/>
    </source>
</evidence>
<feature type="transmembrane region" description="Helical" evidence="1">
    <location>
        <begin position="114"/>
        <end position="133"/>
    </location>
</feature>
<accession>A0ABW4IB26</accession>
<reference evidence="3" key="1">
    <citation type="journal article" date="2019" name="Int. J. Syst. Evol. Microbiol.">
        <title>The Global Catalogue of Microorganisms (GCM) 10K type strain sequencing project: providing services to taxonomists for standard genome sequencing and annotation.</title>
        <authorList>
            <consortium name="The Broad Institute Genomics Platform"/>
            <consortium name="The Broad Institute Genome Sequencing Center for Infectious Disease"/>
            <person name="Wu L."/>
            <person name="Ma J."/>
        </authorList>
    </citation>
    <scope>NUCLEOTIDE SEQUENCE [LARGE SCALE GENOMIC DNA]</scope>
    <source>
        <strain evidence="3">CCUG 53762</strain>
    </source>
</reference>
<feature type="transmembrane region" description="Helical" evidence="1">
    <location>
        <begin position="84"/>
        <end position="102"/>
    </location>
</feature>
<proteinExistence type="predicted"/>
<organism evidence="2 3">
    <name type="scientific">Pseudopedobacter beijingensis</name>
    <dbReference type="NCBI Taxonomy" id="1207056"/>
    <lineage>
        <taxon>Bacteria</taxon>
        <taxon>Pseudomonadati</taxon>
        <taxon>Bacteroidota</taxon>
        <taxon>Sphingobacteriia</taxon>
        <taxon>Sphingobacteriales</taxon>
        <taxon>Sphingobacteriaceae</taxon>
        <taxon>Pseudopedobacter</taxon>
    </lineage>
</organism>
<keyword evidence="1" id="KW-0812">Transmembrane</keyword>
<evidence type="ECO:0000313" key="2">
    <source>
        <dbReference type="EMBL" id="MFD1629950.1"/>
    </source>
</evidence>
<dbReference type="Proteomes" id="UP001597118">
    <property type="component" value="Unassembled WGS sequence"/>
</dbReference>
<dbReference type="RefSeq" id="WP_379662327.1">
    <property type="nucleotide sequence ID" value="NZ_JBHUDG010000012.1"/>
</dbReference>
<name>A0ABW4IB26_9SPHI</name>